<dbReference type="EMBL" id="CP159837">
    <property type="protein sequence ID" value="XCM39849.1"/>
    <property type="molecule type" value="Genomic_DNA"/>
</dbReference>
<proteinExistence type="predicted"/>
<gene>
    <name evidence="2" type="ORF">ABWT76_002810</name>
</gene>
<keyword evidence="1" id="KW-1133">Transmembrane helix</keyword>
<dbReference type="RefSeq" id="WP_354636295.1">
    <property type="nucleotide sequence ID" value="NZ_CP159837.1"/>
</dbReference>
<organism evidence="2">
    <name type="scientific">Planktothricoides raciborskii GIHE-MW2</name>
    <dbReference type="NCBI Taxonomy" id="2792601"/>
    <lineage>
        <taxon>Bacteria</taxon>
        <taxon>Bacillati</taxon>
        <taxon>Cyanobacteriota</taxon>
        <taxon>Cyanophyceae</taxon>
        <taxon>Oscillatoriophycideae</taxon>
        <taxon>Oscillatoriales</taxon>
        <taxon>Oscillatoriaceae</taxon>
        <taxon>Planktothricoides</taxon>
    </lineage>
</organism>
<evidence type="ECO:0000256" key="1">
    <source>
        <dbReference type="SAM" id="Phobius"/>
    </source>
</evidence>
<evidence type="ECO:0000313" key="2">
    <source>
        <dbReference type="EMBL" id="XCM39849.1"/>
    </source>
</evidence>
<sequence length="96" mass="10298">MKSVVGQLASPLFISDIEAETMKTIFTSPILVVIILLVESISTVSLAANSQLSQKAAVTLTDSEIIANQDGDRTSESDQCKEQIDCGKIQSTRLVL</sequence>
<accession>A0AAU8JM52</accession>
<protein>
    <submittedName>
        <fullName evidence="2">Uncharacterized protein</fullName>
    </submittedName>
</protein>
<reference evidence="2" key="1">
    <citation type="submission" date="2024-07" db="EMBL/GenBank/DDBJ databases">
        <authorList>
            <person name="Kim Y.J."/>
            <person name="Jeong J.Y."/>
        </authorList>
    </citation>
    <scope>NUCLEOTIDE SEQUENCE</scope>
    <source>
        <strain evidence="2">GIHE-MW2</strain>
    </source>
</reference>
<feature type="transmembrane region" description="Helical" evidence="1">
    <location>
        <begin position="29"/>
        <end position="48"/>
    </location>
</feature>
<name>A0AAU8JM52_9CYAN</name>
<keyword evidence="1" id="KW-0472">Membrane</keyword>
<dbReference type="AlphaFoldDB" id="A0AAU8JM52"/>
<keyword evidence="1" id="KW-0812">Transmembrane</keyword>